<reference evidence="2 3" key="1">
    <citation type="submission" date="2022-03" db="EMBL/GenBank/DDBJ databases">
        <title>Genomic signatures underlying metal tolerance in selected Arctic bacterial isolates.</title>
        <authorList>
            <person name="Thomas F.A."/>
            <person name="Venkatachalam S."/>
            <person name="Krishnan K.P."/>
        </authorList>
    </citation>
    <scope>NUCLEOTIDE SEQUENCE [LARGE SCALE GENOMIC DNA]</scope>
    <source>
        <strain evidence="2 3">HM116</strain>
    </source>
</reference>
<sequence>MRVKFEPRGLDEDISIPHNKTIEALTLTEYSEFKTHSKVYAFAEKHYDSGQEPKQVSSKLASKPRKRKSEAVAEQEQSEQGVSSFNSETEKDLAENHQHKVYRRFNKDNVKLSPVLELSESEYLKEHDKAVERLVSSSSVSKGDPSKQIFDNILRSILKMLDHRGYINDYLTMDQNRQKLQFNRTELAKDSLYKKKENKHNNKIEEDYKIIAGEMKKGLKKPSQELANDLNSILSFYNKGNDFSKMNKQQSKFFNDILIPMKEKIDKFMEKGEEVNYDKLGKIYVETKKEALNNDHKKEMKKGKSQSYSLSM</sequence>
<feature type="compositionally biased region" description="Low complexity" evidence="1">
    <location>
        <begin position="72"/>
        <end position="84"/>
    </location>
</feature>
<gene>
    <name evidence="2" type="ORF">MLE19_17550</name>
</gene>
<dbReference type="EMBL" id="JAKVTW010000016">
    <property type="protein sequence ID" value="MCH4813143.1"/>
    <property type="molecule type" value="Genomic_DNA"/>
</dbReference>
<name>A0ABS9SAK1_9GAMM</name>
<feature type="region of interest" description="Disordered" evidence="1">
    <location>
        <begin position="46"/>
        <end position="94"/>
    </location>
</feature>
<proteinExistence type="predicted"/>
<comment type="caution">
    <text evidence="2">The sequence shown here is derived from an EMBL/GenBank/DDBJ whole genome shotgun (WGS) entry which is preliminary data.</text>
</comment>
<feature type="region of interest" description="Disordered" evidence="1">
    <location>
        <begin position="293"/>
        <end position="312"/>
    </location>
</feature>
<accession>A0ABS9SAK1</accession>
<evidence type="ECO:0000313" key="2">
    <source>
        <dbReference type="EMBL" id="MCH4813143.1"/>
    </source>
</evidence>
<dbReference type="Proteomes" id="UP001320609">
    <property type="component" value="Unassembled WGS sequence"/>
</dbReference>
<evidence type="ECO:0000256" key="1">
    <source>
        <dbReference type="SAM" id="MobiDB-lite"/>
    </source>
</evidence>
<keyword evidence="3" id="KW-1185">Reference proteome</keyword>
<evidence type="ECO:0000313" key="3">
    <source>
        <dbReference type="Proteomes" id="UP001320609"/>
    </source>
</evidence>
<protein>
    <submittedName>
        <fullName evidence="2">Uncharacterized protein</fullName>
    </submittedName>
</protein>
<dbReference type="RefSeq" id="WP_240719427.1">
    <property type="nucleotide sequence ID" value="NZ_JAKVTW010000016.1"/>
</dbReference>
<organism evidence="2 3">
    <name type="scientific">Vreelandella neptunia</name>
    <dbReference type="NCBI Taxonomy" id="115551"/>
    <lineage>
        <taxon>Bacteria</taxon>
        <taxon>Pseudomonadati</taxon>
        <taxon>Pseudomonadota</taxon>
        <taxon>Gammaproteobacteria</taxon>
        <taxon>Oceanospirillales</taxon>
        <taxon>Halomonadaceae</taxon>
        <taxon>Vreelandella</taxon>
    </lineage>
</organism>